<dbReference type="PANTHER" id="PTHR22930:SF293">
    <property type="entry name" value="PROTEIN ALP1-LIKE"/>
    <property type="match status" value="1"/>
</dbReference>
<proteinExistence type="predicted"/>
<feature type="domain" description="DUF8040" evidence="1">
    <location>
        <begin position="10"/>
        <end position="87"/>
    </location>
</feature>
<reference evidence="2 3" key="1">
    <citation type="submission" date="2020-08" db="EMBL/GenBank/DDBJ databases">
        <title>Plant Genome Project.</title>
        <authorList>
            <person name="Zhang R.-G."/>
        </authorList>
    </citation>
    <scope>NUCLEOTIDE SEQUENCE [LARGE SCALE GENOMIC DNA]</scope>
    <source>
        <tissue evidence="2">Rhizome</tissue>
    </source>
</reference>
<dbReference type="Proteomes" id="UP000734854">
    <property type="component" value="Unassembled WGS sequence"/>
</dbReference>
<evidence type="ECO:0000313" key="3">
    <source>
        <dbReference type="Proteomes" id="UP000734854"/>
    </source>
</evidence>
<dbReference type="InterPro" id="IPR058353">
    <property type="entry name" value="DUF8040"/>
</dbReference>
<name>A0A8J5LIY3_ZINOF</name>
<dbReference type="InterPro" id="IPR045249">
    <property type="entry name" value="HARBI1-like"/>
</dbReference>
<gene>
    <name evidence="2" type="ORF">ZIOFF_024210</name>
</gene>
<dbReference type="EMBL" id="JACMSC010000007">
    <property type="protein sequence ID" value="KAG6513873.1"/>
    <property type="molecule type" value="Genomic_DNA"/>
</dbReference>
<accession>A0A8J5LIY3</accession>
<keyword evidence="3" id="KW-1185">Reference proteome</keyword>
<evidence type="ECO:0000259" key="1">
    <source>
        <dbReference type="Pfam" id="PF26138"/>
    </source>
</evidence>
<comment type="caution">
    <text evidence="2">The sequence shown here is derived from an EMBL/GenBank/DDBJ whole genome shotgun (WGS) entry which is preliminary data.</text>
</comment>
<evidence type="ECO:0000313" key="2">
    <source>
        <dbReference type="EMBL" id="KAG6513873.1"/>
    </source>
</evidence>
<organism evidence="2 3">
    <name type="scientific">Zingiber officinale</name>
    <name type="common">Ginger</name>
    <name type="synonym">Amomum zingiber</name>
    <dbReference type="NCBI Taxonomy" id="94328"/>
    <lineage>
        <taxon>Eukaryota</taxon>
        <taxon>Viridiplantae</taxon>
        <taxon>Streptophyta</taxon>
        <taxon>Embryophyta</taxon>
        <taxon>Tracheophyta</taxon>
        <taxon>Spermatophyta</taxon>
        <taxon>Magnoliopsida</taxon>
        <taxon>Liliopsida</taxon>
        <taxon>Zingiberales</taxon>
        <taxon>Zingiberaceae</taxon>
        <taxon>Zingiber</taxon>
    </lineage>
</organism>
<dbReference type="Pfam" id="PF26138">
    <property type="entry name" value="DUF8040"/>
    <property type="match status" value="1"/>
</dbReference>
<protein>
    <recommendedName>
        <fullName evidence="1">DUF8040 domain-containing protein</fullName>
    </recommendedName>
</protein>
<dbReference type="AlphaFoldDB" id="A0A8J5LIY3"/>
<sequence>MFNLTKESDEISISELRMDRRTFRILCDMVQDVGGLKATKNVTIDEIVALFVYVLAHHKKNRTMSLLFKRSRETLSRHFNLCLRAILQLHNILLKKPEPIRDDYEEDRWESFEMVYGKDRATGIVAEDPMMAAQNITDVDVGLTISDDNSLVEKELKLIRCKSSKMPQVLEMLDKYGFVGKNKYKAVQVIVCL</sequence>
<dbReference type="PANTHER" id="PTHR22930">
    <property type="match status" value="1"/>
</dbReference>